<dbReference type="RefSeq" id="WP_183304528.1">
    <property type="nucleotide sequence ID" value="NZ_JACIFD010000006.1"/>
</dbReference>
<organism evidence="9 10">
    <name type="scientific">Canibacter oris</name>
    <dbReference type="NCBI Taxonomy" id="1365628"/>
    <lineage>
        <taxon>Bacteria</taxon>
        <taxon>Bacillati</taxon>
        <taxon>Actinomycetota</taxon>
        <taxon>Actinomycetes</taxon>
        <taxon>Micrococcales</taxon>
        <taxon>Microbacteriaceae</taxon>
        <taxon>Canibacter</taxon>
    </lineage>
</organism>
<evidence type="ECO:0000256" key="1">
    <source>
        <dbReference type="ARBA" id="ARBA00004651"/>
    </source>
</evidence>
<evidence type="ECO:0000256" key="3">
    <source>
        <dbReference type="ARBA" id="ARBA00022692"/>
    </source>
</evidence>
<keyword evidence="10" id="KW-1185">Reference proteome</keyword>
<comment type="caution">
    <text evidence="9">The sequence shown here is derived from an EMBL/GenBank/DDBJ whole genome shotgun (WGS) entry which is preliminary data.</text>
</comment>
<evidence type="ECO:0000313" key="10">
    <source>
        <dbReference type="Proteomes" id="UP000571183"/>
    </source>
</evidence>
<gene>
    <name evidence="9" type="ORF">F5897_000766</name>
</gene>
<dbReference type="Proteomes" id="UP000571183">
    <property type="component" value="Unassembled WGS sequence"/>
</dbReference>
<sequence length="174" mass="18343">MVRIYILLAIVAVAFSIYTLVTAIMTPRDSVRTLPKHIWLPIIVLLPVLGSVLWFIFGRPKAAAGQASGNAYDTAPGGSAATVNEELKAQRVSASDDKISELERRLQELDAEAAAAEHRAAGVDPAAQQNHTGQPASQPQQADPAENQTAAGNQTPATTNAPEDPADTAEGRPL</sequence>
<feature type="compositionally biased region" description="Low complexity" evidence="6">
    <location>
        <begin position="134"/>
        <end position="145"/>
    </location>
</feature>
<keyword evidence="2" id="KW-1003">Cell membrane</keyword>
<dbReference type="AlphaFoldDB" id="A0A840DJ06"/>
<evidence type="ECO:0000256" key="6">
    <source>
        <dbReference type="SAM" id="MobiDB-lite"/>
    </source>
</evidence>
<evidence type="ECO:0000256" key="5">
    <source>
        <dbReference type="ARBA" id="ARBA00023136"/>
    </source>
</evidence>
<name>A0A840DJ06_9MICO</name>
<evidence type="ECO:0000259" key="8">
    <source>
        <dbReference type="Pfam" id="PF13396"/>
    </source>
</evidence>
<keyword evidence="3 7" id="KW-0812">Transmembrane</keyword>
<dbReference type="InterPro" id="IPR027379">
    <property type="entry name" value="CLS_N"/>
</dbReference>
<keyword evidence="4 7" id="KW-1133">Transmembrane helix</keyword>
<comment type="subcellular location">
    <subcellularLocation>
        <location evidence="1">Cell membrane</location>
        <topology evidence="1">Multi-pass membrane protein</topology>
    </subcellularLocation>
</comment>
<keyword evidence="5 7" id="KW-0472">Membrane</keyword>
<feature type="region of interest" description="Disordered" evidence="6">
    <location>
        <begin position="109"/>
        <end position="174"/>
    </location>
</feature>
<accession>A0A840DJ06</accession>
<feature type="transmembrane region" description="Helical" evidence="7">
    <location>
        <begin position="38"/>
        <end position="57"/>
    </location>
</feature>
<dbReference type="EMBL" id="JACIFD010000006">
    <property type="protein sequence ID" value="MBB4071462.1"/>
    <property type="molecule type" value="Genomic_DNA"/>
</dbReference>
<evidence type="ECO:0000256" key="7">
    <source>
        <dbReference type="SAM" id="Phobius"/>
    </source>
</evidence>
<dbReference type="Pfam" id="PF13396">
    <property type="entry name" value="PLDc_N"/>
    <property type="match status" value="1"/>
</dbReference>
<evidence type="ECO:0000313" key="9">
    <source>
        <dbReference type="EMBL" id="MBB4071462.1"/>
    </source>
</evidence>
<protein>
    <recommendedName>
        <fullName evidence="8">Cardiolipin synthase N-terminal domain-containing protein</fullName>
    </recommendedName>
</protein>
<feature type="domain" description="Cardiolipin synthase N-terminal" evidence="8">
    <location>
        <begin position="15"/>
        <end position="59"/>
    </location>
</feature>
<proteinExistence type="predicted"/>
<feature type="transmembrane region" description="Helical" evidence="7">
    <location>
        <begin position="6"/>
        <end position="26"/>
    </location>
</feature>
<feature type="compositionally biased region" description="Polar residues" evidence="6">
    <location>
        <begin position="146"/>
        <end position="161"/>
    </location>
</feature>
<evidence type="ECO:0000256" key="2">
    <source>
        <dbReference type="ARBA" id="ARBA00022475"/>
    </source>
</evidence>
<reference evidence="9" key="1">
    <citation type="submission" date="2020-08" db="EMBL/GenBank/DDBJ databases">
        <title>Sequencing the genomes of 1000 actinobacteria strains.</title>
        <authorList>
            <person name="Klenk H.-P."/>
        </authorList>
    </citation>
    <scope>NUCLEOTIDE SEQUENCE [LARGE SCALE GENOMIC DNA]</scope>
    <source>
        <strain evidence="9">DSM 27064</strain>
    </source>
</reference>
<evidence type="ECO:0000256" key="4">
    <source>
        <dbReference type="ARBA" id="ARBA00022989"/>
    </source>
</evidence>
<dbReference type="GO" id="GO:0005886">
    <property type="term" value="C:plasma membrane"/>
    <property type="evidence" value="ECO:0007669"/>
    <property type="project" value="UniProtKB-SubCell"/>
</dbReference>